<organism evidence="2 3">
    <name type="scientific">Tritrichomonas foetus</name>
    <dbReference type="NCBI Taxonomy" id="1144522"/>
    <lineage>
        <taxon>Eukaryota</taxon>
        <taxon>Metamonada</taxon>
        <taxon>Parabasalia</taxon>
        <taxon>Tritrichomonadida</taxon>
        <taxon>Tritrichomonadidae</taxon>
        <taxon>Tritrichomonas</taxon>
    </lineage>
</organism>
<protein>
    <submittedName>
        <fullName evidence="2">Uncharacterized protein</fullName>
    </submittedName>
</protein>
<feature type="coiled-coil region" evidence="1">
    <location>
        <begin position="446"/>
        <end position="577"/>
    </location>
</feature>
<comment type="caution">
    <text evidence="2">The sequence shown here is derived from an EMBL/GenBank/DDBJ whole genome shotgun (WGS) entry which is preliminary data.</text>
</comment>
<evidence type="ECO:0000313" key="3">
    <source>
        <dbReference type="Proteomes" id="UP000179807"/>
    </source>
</evidence>
<accession>A0A1J4KFW1</accession>
<proteinExistence type="predicted"/>
<dbReference type="GeneID" id="94826624"/>
<dbReference type="VEuPathDB" id="TrichDB:TRFO_04470"/>
<sequence>MKTQKQNTQQMMKKKVAQLTKVVGYIKAAQEEYHFRKDYLFTKYDSILKNIQENYFSKMNAILFEYNATKEREEKLVEEYKIKFDRSFKKSIHNFDILKINNDNSLIIERKIDLLQRSLKKIIVTINTCNLSDLEEIIENMKTTIETENENYQNQLAEIDSTNLKLIFDLIKKLTEKCKKRLEILRNEVEDSQKTVGDMITEFGKEINRIKKAFHENDKIMQSDSINFEKTKKEIALYKIRMNDDHRNNIREQNDFKAQKAMDLRKIAENERLMFQYYQGKNQLLKQNLEFNKNLLDFNSKNRNEVQKIKELYSDQIKDVTVQINELLQNKDLLDLIGPEVKTYKYFLNLDLKKEKEKLDKEYRRKKIEARKLVIKMKKELEQEEKRYEKELQYEKATISCIMSQVGNHKLNPNNEDFPIKAQLSFLINKLRIMKNKIYHDKSVFINKMECTIQDEKDALDDMVEAVENSTPIVIRMMKKQIEQAKESNDKLNTLQNQMKQYSHQLIRAKNKTYHVLNTIRKEIDDEKKKIEQEKELIKSDFNTSNNVNESIINDYTKQLQRKKSDLQHLISNLNSQHMSAYSQMQINHLNQREKYIEYYQSLQHEYETIKPQMDENEAIEISKTEGMINDYQHITELALNQRYKKNSNNLEILDNRIAALEKQNFILMQLVEDNSTKVSQTKISALKKRLRFLDDELYRLQTQLIKISDQTVAAGGSKLTKSHASQSVNIVAPKLNSLSVLGWK</sequence>
<keyword evidence="3" id="KW-1185">Reference proteome</keyword>
<feature type="coiled-coil region" evidence="1">
    <location>
        <begin position="310"/>
        <end position="398"/>
    </location>
</feature>
<name>A0A1J4KFW1_9EUKA</name>
<feature type="coiled-coil region" evidence="1">
    <location>
        <begin position="644"/>
        <end position="704"/>
    </location>
</feature>
<dbReference type="RefSeq" id="XP_068363050.1">
    <property type="nucleotide sequence ID" value="XM_068491920.1"/>
</dbReference>
<evidence type="ECO:0000256" key="1">
    <source>
        <dbReference type="SAM" id="Coils"/>
    </source>
</evidence>
<dbReference type="AlphaFoldDB" id="A0A1J4KFW1"/>
<keyword evidence="1" id="KW-0175">Coiled coil</keyword>
<evidence type="ECO:0000313" key="2">
    <source>
        <dbReference type="EMBL" id="OHT09914.1"/>
    </source>
</evidence>
<reference evidence="2" key="1">
    <citation type="submission" date="2016-10" db="EMBL/GenBank/DDBJ databases">
        <authorList>
            <person name="Benchimol M."/>
            <person name="Almeida L.G."/>
            <person name="Vasconcelos A.T."/>
            <person name="Perreira-Neves A."/>
            <person name="Rosa I.A."/>
            <person name="Tasca T."/>
            <person name="Bogo M.R."/>
            <person name="de Souza W."/>
        </authorList>
    </citation>
    <scope>NUCLEOTIDE SEQUENCE [LARGE SCALE GENOMIC DNA]</scope>
    <source>
        <strain evidence="2">K</strain>
    </source>
</reference>
<dbReference type="Proteomes" id="UP000179807">
    <property type="component" value="Unassembled WGS sequence"/>
</dbReference>
<gene>
    <name evidence="2" type="ORF">TRFO_04470</name>
</gene>
<dbReference type="EMBL" id="MLAK01000627">
    <property type="protein sequence ID" value="OHT09914.1"/>
    <property type="molecule type" value="Genomic_DNA"/>
</dbReference>
<feature type="coiled-coil region" evidence="1">
    <location>
        <begin position="131"/>
        <end position="195"/>
    </location>
</feature>